<evidence type="ECO:0000256" key="3">
    <source>
        <dbReference type="ARBA" id="ARBA00022491"/>
    </source>
</evidence>
<dbReference type="CDD" id="cd00403">
    <property type="entry name" value="Ribosomal_L1"/>
    <property type="match status" value="1"/>
</dbReference>
<evidence type="ECO:0000313" key="13">
    <source>
        <dbReference type="Proteomes" id="UP000278149"/>
    </source>
</evidence>
<dbReference type="InterPro" id="IPR028364">
    <property type="entry name" value="Ribosomal_uL1/biogenesis"/>
</dbReference>
<dbReference type="PANTHER" id="PTHR36427:SF3">
    <property type="entry name" value="LARGE RIBOSOMAL SUBUNIT PROTEIN UL1M"/>
    <property type="match status" value="1"/>
</dbReference>
<evidence type="ECO:0000256" key="6">
    <source>
        <dbReference type="ARBA" id="ARBA00022845"/>
    </source>
</evidence>
<dbReference type="EMBL" id="RCOR01000030">
    <property type="protein sequence ID" value="RSN68455.1"/>
    <property type="molecule type" value="Genomic_DNA"/>
</dbReference>
<proteinExistence type="inferred from homology"/>
<dbReference type="GO" id="GO:0015934">
    <property type="term" value="C:large ribosomal subunit"/>
    <property type="evidence" value="ECO:0007669"/>
    <property type="project" value="InterPro"/>
</dbReference>
<evidence type="ECO:0000256" key="4">
    <source>
        <dbReference type="ARBA" id="ARBA00022555"/>
    </source>
</evidence>
<evidence type="ECO:0000256" key="10">
    <source>
        <dbReference type="ARBA" id="ARBA00045545"/>
    </source>
</evidence>
<dbReference type="GO" id="GO:0000049">
    <property type="term" value="F:tRNA binding"/>
    <property type="evidence" value="ECO:0007669"/>
    <property type="project" value="UniProtKB-KW"/>
</dbReference>
<dbReference type="InterPro" id="IPR023669">
    <property type="entry name" value="Ribosomal_uL1_arc"/>
</dbReference>
<keyword evidence="7 11" id="KW-0694">RNA-binding</keyword>
<protein>
    <recommendedName>
        <fullName evidence="11">Large ribosomal subunit protein uL1</fullName>
    </recommendedName>
</protein>
<sequence length="223" mass="25071">MLTESDSLKVIRRILEGSPKRRFNEAVDLVVVLRGIDLKRDPNAKINEVVELPHSPRNRKTKVAVIGKGEFLSKAKEAGADRVLEPEEIEAIAANKRALKKLANEYDFFIAQSDVLPKIVKYIGPVLGPRNKMPINLPAMAVSQLPDLIEKLRRSVRIRTKDQPIIHTKVGSRDMKPEEIVENIRAVLSAIERKYEDPSKISRVYVKTTMGPAEELPLAAGRR</sequence>
<evidence type="ECO:0000256" key="5">
    <source>
        <dbReference type="ARBA" id="ARBA00022730"/>
    </source>
</evidence>
<dbReference type="Pfam" id="PF00687">
    <property type="entry name" value="Ribosomal_L1"/>
    <property type="match status" value="1"/>
</dbReference>
<comment type="function">
    <text evidence="11">Protein L1 is also a translational repressor protein, it controls the translation of its operon by binding to its mRNA.</text>
</comment>
<keyword evidence="3 11" id="KW-0678">Repressor</keyword>
<evidence type="ECO:0000313" key="12">
    <source>
        <dbReference type="EMBL" id="RSN68455.1"/>
    </source>
</evidence>
<dbReference type="Gene3D" id="3.30.190.20">
    <property type="match status" value="1"/>
</dbReference>
<comment type="function">
    <text evidence="11">Binds directly to 23S rRNA. Probably involved in E site tRNA release.</text>
</comment>
<organism evidence="12 13">
    <name type="scientific">Candidatus Korarchaeum cryptofilum</name>
    <dbReference type="NCBI Taxonomy" id="498846"/>
    <lineage>
        <taxon>Archaea</taxon>
        <taxon>Thermoproteota</taxon>
        <taxon>Candidatus Korarchaeia</taxon>
        <taxon>Candidatus Korarchaeales</taxon>
        <taxon>Candidatus Korarchaeaceae</taxon>
        <taxon>Candidatus Korarchaeum</taxon>
    </lineage>
</organism>
<gene>
    <name evidence="11" type="primary">rpl1</name>
    <name evidence="12" type="ORF">D9Q81_06185</name>
</gene>
<dbReference type="NCBIfam" id="NF003244">
    <property type="entry name" value="PRK04203.1"/>
    <property type="match status" value="1"/>
</dbReference>
<dbReference type="InterPro" id="IPR016095">
    <property type="entry name" value="Ribosomal_uL1_3-a/b-sand"/>
</dbReference>
<keyword evidence="8 11" id="KW-0689">Ribosomal protein</keyword>
<dbReference type="PANTHER" id="PTHR36427">
    <property type="entry name" value="54S RIBOSOMAL PROTEIN L1, MITOCHONDRIAL"/>
    <property type="match status" value="1"/>
</dbReference>
<dbReference type="GO" id="GO:0003735">
    <property type="term" value="F:structural constituent of ribosome"/>
    <property type="evidence" value="ECO:0007669"/>
    <property type="project" value="InterPro"/>
</dbReference>
<keyword evidence="9 11" id="KW-0687">Ribonucleoprotein</keyword>
<dbReference type="PIRSF" id="PIRSF002155">
    <property type="entry name" value="Ribosomal_L1"/>
    <property type="match status" value="1"/>
</dbReference>
<dbReference type="GO" id="GO:0019843">
    <property type="term" value="F:rRNA binding"/>
    <property type="evidence" value="ECO:0007669"/>
    <property type="project" value="UniProtKB-UniRule"/>
</dbReference>
<dbReference type="SUPFAM" id="SSF56808">
    <property type="entry name" value="Ribosomal protein L1"/>
    <property type="match status" value="1"/>
</dbReference>
<reference evidence="12 13" key="1">
    <citation type="submission" date="2018-10" db="EMBL/GenBank/DDBJ databases">
        <title>Co-occurring genomic capacity for anaerobic methane metabolism and dissimilatory sulfite reduction discovered in the Korarchaeota.</title>
        <authorList>
            <person name="Mckay L.J."/>
            <person name="Dlakic M."/>
            <person name="Fields M.W."/>
            <person name="Delmont T.O."/>
            <person name="Eren A.M."/>
            <person name="Jay Z.J."/>
            <person name="Klingelsmith K.B."/>
            <person name="Rusch D.B."/>
            <person name="Inskeep W.P."/>
        </authorList>
    </citation>
    <scope>NUCLEOTIDE SEQUENCE [LARGE SCALE GENOMIC DNA]</scope>
    <source>
        <strain evidence="12 13">WS</strain>
    </source>
</reference>
<comment type="function">
    <text evidence="10">Probably involved in E site tRNA release. Binds directly to 23S rRNA.</text>
</comment>
<comment type="caution">
    <text evidence="12">The sequence shown here is derived from an EMBL/GenBank/DDBJ whole genome shotgun (WGS) entry which is preliminary data.</text>
</comment>
<accession>A0A3R9QRS8</accession>
<evidence type="ECO:0000256" key="11">
    <source>
        <dbReference type="HAMAP-Rule" id="MF_01318"/>
    </source>
</evidence>
<dbReference type="Gene3D" id="3.40.50.790">
    <property type="match status" value="1"/>
</dbReference>
<comment type="subunit">
    <text evidence="2 11">Part of the 50S ribosomal subunit.</text>
</comment>
<evidence type="ECO:0000256" key="7">
    <source>
        <dbReference type="ARBA" id="ARBA00022884"/>
    </source>
</evidence>
<evidence type="ECO:0000256" key="9">
    <source>
        <dbReference type="ARBA" id="ARBA00023274"/>
    </source>
</evidence>
<keyword evidence="5 11" id="KW-0699">rRNA-binding</keyword>
<keyword evidence="4 11" id="KW-0820">tRNA-binding</keyword>
<dbReference type="FunFam" id="3.40.50.790:FF:000005">
    <property type="entry name" value="50S ribosomal protein L1"/>
    <property type="match status" value="1"/>
</dbReference>
<keyword evidence="6 11" id="KW-0810">Translation regulation</keyword>
<dbReference type="AlphaFoldDB" id="A0A3R9QRS8"/>
<dbReference type="InterPro" id="IPR023674">
    <property type="entry name" value="Ribosomal_uL1-like"/>
</dbReference>
<dbReference type="Proteomes" id="UP000278149">
    <property type="component" value="Unassembled WGS sequence"/>
</dbReference>
<evidence type="ECO:0000256" key="2">
    <source>
        <dbReference type="ARBA" id="ARBA00011838"/>
    </source>
</evidence>
<dbReference type="GO" id="GO:0006417">
    <property type="term" value="P:regulation of translation"/>
    <property type="evidence" value="ECO:0007669"/>
    <property type="project" value="UniProtKB-KW"/>
</dbReference>
<dbReference type="HAMAP" id="MF_01318_A">
    <property type="entry name" value="Ribosomal_uL1_A"/>
    <property type="match status" value="1"/>
</dbReference>
<comment type="similarity">
    <text evidence="1 11">Belongs to the universal ribosomal protein uL1 family.</text>
</comment>
<dbReference type="InterPro" id="IPR002143">
    <property type="entry name" value="Ribosomal_uL1"/>
</dbReference>
<evidence type="ECO:0000256" key="1">
    <source>
        <dbReference type="ARBA" id="ARBA00010531"/>
    </source>
</evidence>
<evidence type="ECO:0000256" key="8">
    <source>
        <dbReference type="ARBA" id="ARBA00022980"/>
    </source>
</evidence>
<dbReference type="GO" id="GO:0006412">
    <property type="term" value="P:translation"/>
    <property type="evidence" value="ECO:0007669"/>
    <property type="project" value="UniProtKB-UniRule"/>
</dbReference>
<name>A0A3R9QRS8_9CREN</name>